<dbReference type="Proteomes" id="UP000807306">
    <property type="component" value="Unassembled WGS sequence"/>
</dbReference>
<evidence type="ECO:0000313" key="3">
    <source>
        <dbReference type="Proteomes" id="UP000807306"/>
    </source>
</evidence>
<protein>
    <recommendedName>
        <fullName evidence="1">F-box domain-containing protein</fullName>
    </recommendedName>
</protein>
<evidence type="ECO:0000259" key="1">
    <source>
        <dbReference type="PROSITE" id="PS50181"/>
    </source>
</evidence>
<dbReference type="SUPFAM" id="SSF52047">
    <property type="entry name" value="RNI-like"/>
    <property type="match status" value="1"/>
</dbReference>
<reference evidence="2" key="1">
    <citation type="submission" date="2020-11" db="EMBL/GenBank/DDBJ databases">
        <authorList>
            <consortium name="DOE Joint Genome Institute"/>
            <person name="Ahrendt S."/>
            <person name="Riley R."/>
            <person name="Andreopoulos W."/>
            <person name="Labutti K."/>
            <person name="Pangilinan J."/>
            <person name="Ruiz-Duenas F.J."/>
            <person name="Barrasa J.M."/>
            <person name="Sanchez-Garcia M."/>
            <person name="Camarero S."/>
            <person name="Miyauchi S."/>
            <person name="Serrano A."/>
            <person name="Linde D."/>
            <person name="Babiker R."/>
            <person name="Drula E."/>
            <person name="Ayuso-Fernandez I."/>
            <person name="Pacheco R."/>
            <person name="Padilla G."/>
            <person name="Ferreira P."/>
            <person name="Barriuso J."/>
            <person name="Kellner H."/>
            <person name="Castanera R."/>
            <person name="Alfaro M."/>
            <person name="Ramirez L."/>
            <person name="Pisabarro A.G."/>
            <person name="Kuo A."/>
            <person name="Tritt A."/>
            <person name="Lipzen A."/>
            <person name="He G."/>
            <person name="Yan M."/>
            <person name="Ng V."/>
            <person name="Cullen D."/>
            <person name="Martin F."/>
            <person name="Rosso M.-N."/>
            <person name="Henrissat B."/>
            <person name="Hibbett D."/>
            <person name="Martinez A.T."/>
            <person name="Grigoriev I.V."/>
        </authorList>
    </citation>
    <scope>NUCLEOTIDE SEQUENCE</scope>
    <source>
        <strain evidence="2">CBS 506.95</strain>
    </source>
</reference>
<accession>A0A9P6JR43</accession>
<feature type="domain" description="F-box" evidence="1">
    <location>
        <begin position="2"/>
        <end position="47"/>
    </location>
</feature>
<comment type="caution">
    <text evidence="2">The sequence shown here is derived from an EMBL/GenBank/DDBJ whole genome shotgun (WGS) entry which is preliminary data.</text>
</comment>
<evidence type="ECO:0000313" key="2">
    <source>
        <dbReference type="EMBL" id="KAF9529518.1"/>
    </source>
</evidence>
<proteinExistence type="predicted"/>
<name>A0A9P6JR43_9AGAR</name>
<keyword evidence="3" id="KW-1185">Reference proteome</keyword>
<dbReference type="OrthoDB" id="3541472at2759"/>
<dbReference type="EMBL" id="MU157845">
    <property type="protein sequence ID" value="KAF9529518.1"/>
    <property type="molecule type" value="Genomic_DNA"/>
</dbReference>
<dbReference type="Gene3D" id="3.80.10.10">
    <property type="entry name" value="Ribonuclease Inhibitor"/>
    <property type="match status" value="1"/>
</dbReference>
<dbReference type="AlphaFoldDB" id="A0A9P6JR43"/>
<dbReference type="PROSITE" id="PS50181">
    <property type="entry name" value="FBOX"/>
    <property type="match status" value="1"/>
</dbReference>
<organism evidence="2 3">
    <name type="scientific">Crepidotus variabilis</name>
    <dbReference type="NCBI Taxonomy" id="179855"/>
    <lineage>
        <taxon>Eukaryota</taxon>
        <taxon>Fungi</taxon>
        <taxon>Dikarya</taxon>
        <taxon>Basidiomycota</taxon>
        <taxon>Agaricomycotina</taxon>
        <taxon>Agaricomycetes</taxon>
        <taxon>Agaricomycetidae</taxon>
        <taxon>Agaricales</taxon>
        <taxon>Agaricineae</taxon>
        <taxon>Crepidotaceae</taxon>
        <taxon>Crepidotus</taxon>
    </lineage>
</organism>
<dbReference type="InterPro" id="IPR032675">
    <property type="entry name" value="LRR_dom_sf"/>
</dbReference>
<dbReference type="InterPro" id="IPR001810">
    <property type="entry name" value="F-box_dom"/>
</dbReference>
<sequence>MIVDILQLPPEVIEGIGHRLEPPENRKLRLVCQQIRQAIEPQAFETLYLTKRDLPWLLKRLEAYGSQTTRVGLFVKTLVIHIPTTGQETGMGRLKELFQRAIFSLRNVKALSWISGDLDPPWIVNILLAHIHSIVMEHFQVYINYGHTNFGAFKNIQNLRSFSFRSWPFTDAKDMSYASQIILNSPRLSNLKISTSCYTATSTAPRLHDFLPPRGCDPLPLETLALECLRILLDDITLPHFRSLKYLRIRNNLVNPEFGSTYTQIWDTLRQESIHLTTIDCNLGIVEEGLMAYLMSYQGTKSLEFDSEHQWYDSKKADVVAHRFFLEVVPKICQSLERLIVNTHISNGWCFSEETSEAFKSCKRLRELQVSIDVVGNETTESFEKVASGLKFLEKRTSREAIPWVDPWSKKR</sequence>
<gene>
    <name evidence="2" type="ORF">CPB83DRAFT_256716</name>
</gene>